<keyword evidence="1" id="KW-0175">Coiled coil</keyword>
<feature type="region of interest" description="Disordered" evidence="2">
    <location>
        <begin position="541"/>
        <end position="629"/>
    </location>
</feature>
<name>A0A177AD53_9PEZI</name>
<dbReference type="InterPro" id="IPR022198">
    <property type="entry name" value="DUF3723"/>
</dbReference>
<dbReference type="GeneID" id="36287184"/>
<evidence type="ECO:0000256" key="2">
    <source>
        <dbReference type="SAM" id="MobiDB-lite"/>
    </source>
</evidence>
<dbReference type="Proteomes" id="UP000077154">
    <property type="component" value="Unassembled WGS sequence"/>
</dbReference>
<organism evidence="3">
    <name type="scientific">Pseudogymnoascus destructans</name>
    <dbReference type="NCBI Taxonomy" id="655981"/>
    <lineage>
        <taxon>Eukaryota</taxon>
        <taxon>Fungi</taxon>
        <taxon>Dikarya</taxon>
        <taxon>Ascomycota</taxon>
        <taxon>Pezizomycotina</taxon>
        <taxon>Leotiomycetes</taxon>
        <taxon>Thelebolales</taxon>
        <taxon>Thelebolaceae</taxon>
        <taxon>Pseudogymnoascus</taxon>
    </lineage>
</organism>
<dbReference type="PANTHER" id="PTHR46563">
    <property type="entry name" value="RING-TYPE DOMAIN-CONTAINING PROTEIN"/>
    <property type="match status" value="1"/>
</dbReference>
<reference evidence="3" key="1">
    <citation type="submission" date="2016-03" db="EMBL/GenBank/DDBJ databases">
        <title>Updated assembly of Pseudogymnoascus destructans, the fungus causing white-nose syndrome of bats.</title>
        <authorList>
            <person name="Palmer J.M."/>
            <person name="Drees K.P."/>
            <person name="Foster J.T."/>
            <person name="Lindner D.L."/>
        </authorList>
    </citation>
    <scope>NUCLEOTIDE SEQUENCE [LARGE SCALE GENOMIC DNA]</scope>
    <source>
        <strain evidence="3">20631-21</strain>
    </source>
</reference>
<dbReference type="OrthoDB" id="4227485at2759"/>
<dbReference type="Pfam" id="PF12520">
    <property type="entry name" value="DUF3723"/>
    <property type="match status" value="2"/>
</dbReference>
<evidence type="ECO:0000256" key="1">
    <source>
        <dbReference type="SAM" id="Coils"/>
    </source>
</evidence>
<dbReference type="RefSeq" id="XP_024324397.1">
    <property type="nucleotide sequence ID" value="XM_024467747.1"/>
</dbReference>
<sequence length="837" mass="97436">MQQSRAQNEDSMLEEERRLKYKGTARISLDVLFFRQDQPREYSQRQADFLMDCFQKEGCHRVPLCNHVPAIIDHESLDAALQRLGGTADDLLTNDEDPNYPLLEFPTGFHLECLHGWHRIEAGREFLHPGDHWWTVDLYLSDLNVDLKTCLVEEYSNEEKPSDGEIYYKMRRYHFQRNFNFEMRWKARLRGKRKGYLLTLTRNETLTAAFDDLLDIPGLWGGMKISTLHTVMALKCDTELLHYLRRIKQVWSDLVRDNKAAMGKIDQATVKALEMKAPRASTADAEFLRIRVRGGELFSAFDDCERDDIWSRLTCIDGLIPSLATFFKDIRYLERLANCVKQLTGDNVQISHAFKQLFSPVDQEDGRVRIMDGQTKIQVAENAFVYGQGTRRDQVDLGYRQIIAYAMRHFADMPREPVKECRVMQPAAMADRTVLRHFADLADQLGFTSTRIKHLQQYPAALAEQTPPSKHPPLVTSGSGVGIAHRCGTPHRLQFNEDQKFWFINHLHDESDQQGKGITNFFIRKQVYLAFFGWPTWRPTAEGSSHGRSPSLPPAPDFRDLPHGPSPDGQQHTVGTRTDRSPSALEPAEDDGGLFVPEAGPSQPQAEGMGDGGHPEQPTNSPTPAEQERWKRKLLEHKKQREAWLEKQRLERERLERERLERERLERERLEKERLERERLERERLERERLERERLERERLERLERERLEREIDINLIRWEDGTWKYLTPLAVDPENPSNIERLVNDYMTRGIRAFNTYMRMMSPEECFQVVVNNRTHTILLIAEDELAIDKMHESAVKLHTDATKRVIGLKRKATEDLSHTYHARKMVVCTDGNELP</sequence>
<gene>
    <name evidence="3" type="ORF">VC83_04111</name>
</gene>
<dbReference type="AlphaFoldDB" id="A0A177AD53"/>
<dbReference type="PANTHER" id="PTHR46563:SF4">
    <property type="entry name" value="ASPARTYL_ASPARAGINYL BETA-HYDROXYLASE ISOFORM X1"/>
    <property type="match status" value="1"/>
</dbReference>
<dbReference type="VEuPathDB" id="FungiDB:GMDG_08373"/>
<feature type="coiled-coil region" evidence="1">
    <location>
        <begin position="643"/>
        <end position="705"/>
    </location>
</feature>
<accession>A0A177AD53</accession>
<dbReference type="EMBL" id="KV441394">
    <property type="protein sequence ID" value="OAF59113.1"/>
    <property type="molecule type" value="Genomic_DNA"/>
</dbReference>
<dbReference type="eggNOG" id="ENOG502S0KD">
    <property type="taxonomic scope" value="Eukaryota"/>
</dbReference>
<proteinExistence type="predicted"/>
<protein>
    <submittedName>
        <fullName evidence="3">Uncharacterized protein</fullName>
    </submittedName>
</protein>
<evidence type="ECO:0000313" key="3">
    <source>
        <dbReference type="EMBL" id="OAF59113.1"/>
    </source>
</evidence>